<gene>
    <name evidence="2" type="ORF">RRG08_050990</name>
</gene>
<keyword evidence="1" id="KW-0472">Membrane</keyword>
<accession>A0AAE1D6H2</accession>
<evidence type="ECO:0000313" key="2">
    <source>
        <dbReference type="EMBL" id="KAK3758550.1"/>
    </source>
</evidence>
<organism evidence="2 3">
    <name type="scientific">Elysia crispata</name>
    <name type="common">lettuce slug</name>
    <dbReference type="NCBI Taxonomy" id="231223"/>
    <lineage>
        <taxon>Eukaryota</taxon>
        <taxon>Metazoa</taxon>
        <taxon>Spiralia</taxon>
        <taxon>Lophotrochozoa</taxon>
        <taxon>Mollusca</taxon>
        <taxon>Gastropoda</taxon>
        <taxon>Heterobranchia</taxon>
        <taxon>Euthyneura</taxon>
        <taxon>Panpulmonata</taxon>
        <taxon>Sacoglossa</taxon>
        <taxon>Placobranchoidea</taxon>
        <taxon>Plakobranchidae</taxon>
        <taxon>Elysia</taxon>
    </lineage>
</organism>
<feature type="transmembrane region" description="Helical" evidence="1">
    <location>
        <begin position="102"/>
        <end position="129"/>
    </location>
</feature>
<feature type="transmembrane region" description="Helical" evidence="1">
    <location>
        <begin position="54"/>
        <end position="72"/>
    </location>
</feature>
<feature type="transmembrane region" description="Helical" evidence="1">
    <location>
        <begin position="12"/>
        <end position="34"/>
    </location>
</feature>
<feature type="transmembrane region" description="Helical" evidence="1">
    <location>
        <begin position="197"/>
        <end position="222"/>
    </location>
</feature>
<dbReference type="AlphaFoldDB" id="A0AAE1D6H2"/>
<keyword evidence="1" id="KW-0812">Transmembrane</keyword>
<reference evidence="2" key="1">
    <citation type="journal article" date="2023" name="G3 (Bethesda)">
        <title>A reference genome for the long-term kleptoplast-retaining sea slug Elysia crispata morphotype clarki.</title>
        <authorList>
            <person name="Eastman K.E."/>
            <person name="Pendleton A.L."/>
            <person name="Shaikh M.A."/>
            <person name="Suttiyut T."/>
            <person name="Ogas R."/>
            <person name="Tomko P."/>
            <person name="Gavelis G."/>
            <person name="Widhalm J.R."/>
            <person name="Wisecaver J.H."/>
        </authorList>
    </citation>
    <scope>NUCLEOTIDE SEQUENCE</scope>
    <source>
        <strain evidence="2">ECLA1</strain>
    </source>
</reference>
<dbReference type="Proteomes" id="UP001283361">
    <property type="component" value="Unassembled WGS sequence"/>
</dbReference>
<dbReference type="EMBL" id="JAWDGP010005267">
    <property type="protein sequence ID" value="KAK3758550.1"/>
    <property type="molecule type" value="Genomic_DNA"/>
</dbReference>
<proteinExistence type="predicted"/>
<evidence type="ECO:0000313" key="3">
    <source>
        <dbReference type="Proteomes" id="UP001283361"/>
    </source>
</evidence>
<name>A0AAE1D6H2_9GAST</name>
<comment type="caution">
    <text evidence="2">The sequence shown here is derived from an EMBL/GenBank/DDBJ whole genome shotgun (WGS) entry which is preliminary data.</text>
</comment>
<keyword evidence="1" id="KW-1133">Transmembrane helix</keyword>
<evidence type="ECO:0000256" key="1">
    <source>
        <dbReference type="SAM" id="Phobius"/>
    </source>
</evidence>
<feature type="transmembrane region" description="Helical" evidence="1">
    <location>
        <begin position="149"/>
        <end position="176"/>
    </location>
</feature>
<feature type="transmembrane region" description="Helical" evidence="1">
    <location>
        <begin position="289"/>
        <end position="306"/>
    </location>
</feature>
<sequence>MALRKMVRFYGPLVPAYLAAILLVVIGEVLISTGKGQAVTCDPPETIINFSKPHYLIGFVMLLKFLLGFKLIKRLASAVLGLPVDDFQLLEQEGVYFMMLPAFLCACACAATYLQTTVAFHLLGILSYVGRLFWCVPERLLSHAKVFQVLLSVTAILMSSLCGTVGLLLSSGLLILKVLRLLYLTGCRLDSRQTHTSLALLFSITLIVNLQAMLSLGCLVMWLKSESLLSPLTPDPSRLPGLLTSSSVGVLLFFDELVLSRPSDRLFGWSLLVLAVRAVMYASESLYRLPYLVSLALTLLLLSRLANRFFRPSHVEGKSE</sequence>
<protein>
    <submittedName>
        <fullName evidence="2">Uncharacterized protein</fullName>
    </submittedName>
</protein>
<keyword evidence="3" id="KW-1185">Reference proteome</keyword>